<protein>
    <recommendedName>
        <fullName evidence="3">Preprotein translocase subunit SecA</fullName>
    </recommendedName>
</protein>
<name>A0A370NJX8_9BURK</name>
<gene>
    <name evidence="1" type="ORF">DN412_34490</name>
</gene>
<dbReference type="RefSeq" id="WP_115215678.1">
    <property type="nucleotide sequence ID" value="NZ_QKWJ01000079.1"/>
</dbReference>
<proteinExistence type="predicted"/>
<dbReference type="AlphaFoldDB" id="A0A370NJX8"/>
<organism evidence="1 2">
    <name type="scientific">Cupriavidus lacunae</name>
    <dbReference type="NCBI Taxonomy" id="2666307"/>
    <lineage>
        <taxon>Bacteria</taxon>
        <taxon>Pseudomonadati</taxon>
        <taxon>Pseudomonadota</taxon>
        <taxon>Betaproteobacteria</taxon>
        <taxon>Burkholderiales</taxon>
        <taxon>Burkholderiaceae</taxon>
        <taxon>Cupriavidus</taxon>
    </lineage>
</organism>
<dbReference type="EMBL" id="QKWJ01000079">
    <property type="protein sequence ID" value="RDK05877.1"/>
    <property type="molecule type" value="Genomic_DNA"/>
</dbReference>
<evidence type="ECO:0000313" key="1">
    <source>
        <dbReference type="EMBL" id="RDK05877.1"/>
    </source>
</evidence>
<keyword evidence="2" id="KW-1185">Reference proteome</keyword>
<evidence type="ECO:0000313" key="2">
    <source>
        <dbReference type="Proteomes" id="UP000255165"/>
    </source>
</evidence>
<accession>A0A370NJX8</accession>
<sequence length="66" mass="7191">MLSPHEIAALLLLGDAQDIDDLEPDQLDGLLAHKLVTMENGHDSGNAYPRLTSQGHSMLEAVRSIR</sequence>
<evidence type="ECO:0008006" key="3">
    <source>
        <dbReference type="Google" id="ProtNLM"/>
    </source>
</evidence>
<dbReference type="Proteomes" id="UP000255165">
    <property type="component" value="Unassembled WGS sequence"/>
</dbReference>
<comment type="caution">
    <text evidence="1">The sequence shown here is derived from an EMBL/GenBank/DDBJ whole genome shotgun (WGS) entry which is preliminary data.</text>
</comment>
<reference evidence="2" key="1">
    <citation type="submission" date="2018-06" db="EMBL/GenBank/DDBJ databases">
        <authorList>
            <person name="Feng T."/>
            <person name="Jeon C.O."/>
        </authorList>
    </citation>
    <scope>NUCLEOTIDE SEQUENCE [LARGE SCALE GENOMIC DNA]</scope>
    <source>
        <strain evidence="2">S23</strain>
    </source>
</reference>